<dbReference type="AlphaFoldDB" id="A0AAW1VDV0"/>
<dbReference type="EMBL" id="JARQZJ010000127">
    <property type="protein sequence ID" value="KAK9890992.1"/>
    <property type="molecule type" value="Genomic_DNA"/>
</dbReference>
<proteinExistence type="predicted"/>
<organism evidence="2 3">
    <name type="scientific">Henosepilachna vigintioctopunctata</name>
    <dbReference type="NCBI Taxonomy" id="420089"/>
    <lineage>
        <taxon>Eukaryota</taxon>
        <taxon>Metazoa</taxon>
        <taxon>Ecdysozoa</taxon>
        <taxon>Arthropoda</taxon>
        <taxon>Hexapoda</taxon>
        <taxon>Insecta</taxon>
        <taxon>Pterygota</taxon>
        <taxon>Neoptera</taxon>
        <taxon>Endopterygota</taxon>
        <taxon>Coleoptera</taxon>
        <taxon>Polyphaga</taxon>
        <taxon>Cucujiformia</taxon>
        <taxon>Coccinelloidea</taxon>
        <taxon>Coccinellidae</taxon>
        <taxon>Epilachninae</taxon>
        <taxon>Epilachnini</taxon>
        <taxon>Henosepilachna</taxon>
    </lineage>
</organism>
<keyword evidence="1" id="KW-1133">Transmembrane helix</keyword>
<keyword evidence="1" id="KW-0812">Transmembrane</keyword>
<comment type="caution">
    <text evidence="2">The sequence shown here is derived from an EMBL/GenBank/DDBJ whole genome shotgun (WGS) entry which is preliminary data.</text>
</comment>
<reference evidence="2 3" key="1">
    <citation type="submission" date="2023-03" db="EMBL/GenBank/DDBJ databases">
        <title>Genome insight into feeding habits of ladybird beetles.</title>
        <authorList>
            <person name="Li H.-S."/>
            <person name="Huang Y.-H."/>
            <person name="Pang H."/>
        </authorList>
    </citation>
    <scope>NUCLEOTIDE SEQUENCE [LARGE SCALE GENOMIC DNA]</scope>
    <source>
        <strain evidence="2">SYSU_2023b</strain>
        <tissue evidence="2">Whole body</tissue>
    </source>
</reference>
<sequence>MQRFNRGCDTEFASGAFLRCCGCIHLPETYTVSCRGLFALYGILPLFGLFLLELSTYVHLNRDKFLRNKNIHEKNRRARNDIRVSFQRLNIGRKSANCMDPRLYNHLPLDIREAKSTVCFKQKLRRYILTNMFYSLEEYLPSVS</sequence>
<dbReference type="Proteomes" id="UP001431783">
    <property type="component" value="Unassembled WGS sequence"/>
</dbReference>
<evidence type="ECO:0000313" key="3">
    <source>
        <dbReference type="Proteomes" id="UP001431783"/>
    </source>
</evidence>
<accession>A0AAW1VDV0</accession>
<feature type="transmembrane region" description="Helical" evidence="1">
    <location>
        <begin position="38"/>
        <end position="60"/>
    </location>
</feature>
<gene>
    <name evidence="2" type="ORF">WA026_013330</name>
</gene>
<keyword evidence="1" id="KW-0472">Membrane</keyword>
<keyword evidence="3" id="KW-1185">Reference proteome</keyword>
<name>A0AAW1VDV0_9CUCU</name>
<evidence type="ECO:0000256" key="1">
    <source>
        <dbReference type="SAM" id="Phobius"/>
    </source>
</evidence>
<evidence type="ECO:0000313" key="2">
    <source>
        <dbReference type="EMBL" id="KAK9890992.1"/>
    </source>
</evidence>
<protein>
    <submittedName>
        <fullName evidence="2">Uncharacterized protein</fullName>
    </submittedName>
</protein>